<organism evidence="1 2">
    <name type="scientific">Caerostris darwini</name>
    <dbReference type="NCBI Taxonomy" id="1538125"/>
    <lineage>
        <taxon>Eukaryota</taxon>
        <taxon>Metazoa</taxon>
        <taxon>Ecdysozoa</taxon>
        <taxon>Arthropoda</taxon>
        <taxon>Chelicerata</taxon>
        <taxon>Arachnida</taxon>
        <taxon>Araneae</taxon>
        <taxon>Araneomorphae</taxon>
        <taxon>Entelegynae</taxon>
        <taxon>Araneoidea</taxon>
        <taxon>Araneidae</taxon>
        <taxon>Caerostris</taxon>
    </lineage>
</organism>
<accession>A0AAV4RLT3</accession>
<evidence type="ECO:0000313" key="2">
    <source>
        <dbReference type="Proteomes" id="UP001054837"/>
    </source>
</evidence>
<reference evidence="1 2" key="1">
    <citation type="submission" date="2021-06" db="EMBL/GenBank/DDBJ databases">
        <title>Caerostris darwini draft genome.</title>
        <authorList>
            <person name="Kono N."/>
            <person name="Arakawa K."/>
        </authorList>
    </citation>
    <scope>NUCLEOTIDE SEQUENCE [LARGE SCALE GENOMIC DNA]</scope>
</reference>
<protein>
    <submittedName>
        <fullName evidence="1">Uncharacterized protein</fullName>
    </submittedName>
</protein>
<dbReference type="Proteomes" id="UP001054837">
    <property type="component" value="Unassembled WGS sequence"/>
</dbReference>
<gene>
    <name evidence="1" type="ORF">CDAR_591331</name>
</gene>
<sequence length="101" mass="11580">MVGSMRYKCAKVKPVVELMDDYFSPSCSSQESESPVSNSKSVMKQATVIAAIRHPPWWILITPITPERERRFQLRPGIGFMFCNDVYHVAIIIIISETDRF</sequence>
<proteinExistence type="predicted"/>
<comment type="caution">
    <text evidence="1">The sequence shown here is derived from an EMBL/GenBank/DDBJ whole genome shotgun (WGS) entry which is preliminary data.</text>
</comment>
<dbReference type="EMBL" id="BPLQ01006436">
    <property type="protein sequence ID" value="GIY22435.1"/>
    <property type="molecule type" value="Genomic_DNA"/>
</dbReference>
<dbReference type="AlphaFoldDB" id="A0AAV4RLT3"/>
<evidence type="ECO:0000313" key="1">
    <source>
        <dbReference type="EMBL" id="GIY22435.1"/>
    </source>
</evidence>
<name>A0AAV4RLT3_9ARAC</name>
<keyword evidence="2" id="KW-1185">Reference proteome</keyword>